<name>A0A7W3FMX2_9GAMM</name>
<keyword evidence="1" id="KW-0812">Transmembrane</keyword>
<feature type="transmembrane region" description="Helical" evidence="1">
    <location>
        <begin position="6"/>
        <end position="31"/>
    </location>
</feature>
<keyword evidence="3" id="KW-1185">Reference proteome</keyword>
<proteinExistence type="predicted"/>
<protein>
    <submittedName>
        <fullName evidence="2">SHOCT domain-containing protein</fullName>
    </submittedName>
</protein>
<evidence type="ECO:0000313" key="2">
    <source>
        <dbReference type="EMBL" id="MBA8682201.1"/>
    </source>
</evidence>
<keyword evidence="1" id="KW-0472">Membrane</keyword>
<keyword evidence="1" id="KW-1133">Transmembrane helix</keyword>
<dbReference type="InterPro" id="IPR007804">
    <property type="entry name" value="GvpG"/>
</dbReference>
<reference evidence="2 3" key="1">
    <citation type="submission" date="2020-08" db="EMBL/GenBank/DDBJ databases">
        <title>Stenotrophomonas tumulicola JCM 30961.</title>
        <authorList>
            <person name="Deng Y."/>
        </authorList>
    </citation>
    <scope>NUCLEOTIDE SEQUENCE [LARGE SCALE GENOMIC DNA]</scope>
    <source>
        <strain evidence="2 3">JCM 30961</strain>
    </source>
</reference>
<dbReference type="RefSeq" id="WP_182339330.1">
    <property type="nucleotide sequence ID" value="NZ_JACGXS010000004.1"/>
</dbReference>
<evidence type="ECO:0000313" key="3">
    <source>
        <dbReference type="Proteomes" id="UP000547058"/>
    </source>
</evidence>
<dbReference type="Pfam" id="PF05120">
    <property type="entry name" value="GvpG"/>
    <property type="match status" value="1"/>
</dbReference>
<sequence>MEILGFGHWMIWVTGVVVFGALIVWLALAAFRASRRPPEQPSAAARVARELQLPETVQAELAALSRRKEQGRISEVEYEQERAKLLAR</sequence>
<organism evidence="2 3">
    <name type="scientific">Stenotrophomonas tumulicola</name>
    <dbReference type="NCBI Taxonomy" id="1685415"/>
    <lineage>
        <taxon>Bacteria</taxon>
        <taxon>Pseudomonadati</taxon>
        <taxon>Pseudomonadota</taxon>
        <taxon>Gammaproteobacteria</taxon>
        <taxon>Lysobacterales</taxon>
        <taxon>Lysobacteraceae</taxon>
        <taxon>Stenotrophomonas</taxon>
    </lineage>
</organism>
<dbReference type="Proteomes" id="UP000547058">
    <property type="component" value="Unassembled WGS sequence"/>
</dbReference>
<comment type="caution">
    <text evidence="2">The sequence shown here is derived from an EMBL/GenBank/DDBJ whole genome shotgun (WGS) entry which is preliminary data.</text>
</comment>
<dbReference type="AlphaFoldDB" id="A0A7W3FMX2"/>
<gene>
    <name evidence="2" type="ORF">H4O11_10315</name>
</gene>
<evidence type="ECO:0000256" key="1">
    <source>
        <dbReference type="SAM" id="Phobius"/>
    </source>
</evidence>
<dbReference type="EMBL" id="JACGXS010000004">
    <property type="protein sequence ID" value="MBA8682201.1"/>
    <property type="molecule type" value="Genomic_DNA"/>
</dbReference>
<accession>A0A7W3FMX2</accession>